<dbReference type="Pfam" id="PF13439">
    <property type="entry name" value="Glyco_transf_4"/>
    <property type="match status" value="1"/>
</dbReference>
<name>A0AAJ6BJ63_9BACT</name>
<evidence type="ECO:0000259" key="1">
    <source>
        <dbReference type="Pfam" id="PF00534"/>
    </source>
</evidence>
<keyword evidence="4" id="KW-0328">Glycosyltransferase</keyword>
<protein>
    <submittedName>
        <fullName evidence="4">Glycosyltransferase</fullName>
        <ecNumber evidence="4">2.4.-.-</ecNumber>
    </submittedName>
</protein>
<dbReference type="PANTHER" id="PTHR43685">
    <property type="entry name" value="GLYCOSYLTRANSFERASE"/>
    <property type="match status" value="1"/>
</dbReference>
<keyword evidence="4" id="KW-0808">Transferase</keyword>
<accession>A0AAJ6BJ63</accession>
<sequence length="784" mass="91918">MKYWIITTEFPPFHGGGISTYNLHNALMLAEKGHQVTVFVNDHDISKNIERSVYRKIHVIRFKPGNQPYYDYLGYHAALSFQFSALILEEIGLSGSPDFIETQDYHGIGYYLMQRKKTGEPLLADIPLVLTAHTPSFFYLRYLQYPLYKLPDFWTGEMEKWTLKAADIRFSPSHFLINNIRPELEEAFEQYHVLRYPFKQLYQPNMDPAEVIEGDIVFFGKLTYQKGPVHLLKNLSLMWEEGFEHTVSFIGGDHFFDPRQMSMQEYLIKKFKKYYDQKKFKFEGKLTPENLAKRLERSYLTIVPSIVDNFPFAVIEAMSQGKVLLISDGGGQREMIEDGISGFIYDHKNPQSFREKMLRALNCTKEEYKQISANARTRIEGICDYEKIYKEKLAILEAYKKSRHQQEMVFPMTRNIEKTASPGPLAGRERLLSIVVPYYNTGKYIRETIENIYQVNYPQTEIIVVNDGSDDAESIANIILLQKEFNFTLIHQDNKGLAEARNTGIRNASGEFIAFLDADDKVHPDFYKRGIDLLHIYKNISFVSSWVNYFDGTKGIWPTQSPEPPFLLLHNMINAGFVCRREDYYHFGMNDSHFEYGLEDYESNISLLKNGRRGIVIPEPLYYYRIHQESMSRGFNEANQLYLYRLMSNKHADFYQQYGVELFNLLLANGPSYLYDNPTQIPDTNVLELRNRIREFEKAMDWYSRTLNYYENLAKQQDTPLAAINIQEELRQVPAFPGSQDRYTEIKQYYHKEYEVLPIWFKRAGHIIKVFQGHRTFKSLFSNK</sequence>
<dbReference type="CDD" id="cd00761">
    <property type="entry name" value="Glyco_tranf_GTA_type"/>
    <property type="match status" value="1"/>
</dbReference>
<dbReference type="Proteomes" id="UP001220610">
    <property type="component" value="Chromosome"/>
</dbReference>
<organism evidence="4 5">
    <name type="scientific">Candidatus Pseudobacter hemicellulosilyticus</name>
    <dbReference type="NCBI Taxonomy" id="3121375"/>
    <lineage>
        <taxon>Bacteria</taxon>
        <taxon>Pseudomonadati</taxon>
        <taxon>Bacteroidota</taxon>
        <taxon>Chitinophagia</taxon>
        <taxon>Chitinophagales</taxon>
        <taxon>Chitinophagaceae</taxon>
        <taxon>Pseudobacter</taxon>
    </lineage>
</organism>
<dbReference type="Gene3D" id="3.90.550.10">
    <property type="entry name" value="Spore Coat Polysaccharide Biosynthesis Protein SpsA, Chain A"/>
    <property type="match status" value="1"/>
</dbReference>
<dbReference type="EC" id="2.4.-.-" evidence="4"/>
<feature type="domain" description="Glycosyltransferase 2-like" evidence="2">
    <location>
        <begin position="433"/>
        <end position="589"/>
    </location>
</feature>
<dbReference type="InterPro" id="IPR001296">
    <property type="entry name" value="Glyco_trans_1"/>
</dbReference>
<dbReference type="InterPro" id="IPR050834">
    <property type="entry name" value="Glycosyltransf_2"/>
</dbReference>
<dbReference type="GO" id="GO:0016757">
    <property type="term" value="F:glycosyltransferase activity"/>
    <property type="evidence" value="ECO:0007669"/>
    <property type="project" value="UniProtKB-KW"/>
</dbReference>
<proteinExistence type="predicted"/>
<evidence type="ECO:0000259" key="2">
    <source>
        <dbReference type="Pfam" id="PF00535"/>
    </source>
</evidence>
<dbReference type="SUPFAM" id="SSF53448">
    <property type="entry name" value="Nucleotide-diphospho-sugar transferases"/>
    <property type="match status" value="1"/>
</dbReference>
<dbReference type="AlphaFoldDB" id="A0AAJ6BJ63"/>
<dbReference type="Pfam" id="PF00534">
    <property type="entry name" value="Glycos_transf_1"/>
    <property type="match status" value="1"/>
</dbReference>
<dbReference type="PANTHER" id="PTHR43685:SF2">
    <property type="entry name" value="GLYCOSYLTRANSFERASE 2-LIKE DOMAIN-CONTAINING PROTEIN"/>
    <property type="match status" value="1"/>
</dbReference>
<dbReference type="CDD" id="cd03801">
    <property type="entry name" value="GT4_PimA-like"/>
    <property type="match status" value="1"/>
</dbReference>
<dbReference type="InterPro" id="IPR001173">
    <property type="entry name" value="Glyco_trans_2-like"/>
</dbReference>
<dbReference type="InterPro" id="IPR029044">
    <property type="entry name" value="Nucleotide-diphossugar_trans"/>
</dbReference>
<dbReference type="InterPro" id="IPR028098">
    <property type="entry name" value="Glyco_trans_4-like_N"/>
</dbReference>
<evidence type="ECO:0000313" key="5">
    <source>
        <dbReference type="Proteomes" id="UP001220610"/>
    </source>
</evidence>
<reference evidence="4" key="1">
    <citation type="submission" date="2023-03" db="EMBL/GenBank/DDBJ databases">
        <title>Andean soil-derived lignocellulolytic bacterial consortium as a source of novel taxa and putative plastic-active enzymes.</title>
        <authorList>
            <person name="Diaz-Garcia L."/>
            <person name="Chuvochina M."/>
            <person name="Feuerriegel G."/>
            <person name="Bunk B."/>
            <person name="Sproer C."/>
            <person name="Streit W.R."/>
            <person name="Rodriguez L.M."/>
            <person name="Overmann J."/>
            <person name="Jimenez D.J."/>
        </authorList>
    </citation>
    <scope>NUCLEOTIDE SEQUENCE</scope>
    <source>
        <strain evidence="4">MAG 7</strain>
    </source>
</reference>
<evidence type="ECO:0000313" key="4">
    <source>
        <dbReference type="EMBL" id="WEK37594.1"/>
    </source>
</evidence>
<feature type="domain" description="Glycosyl transferase family 1" evidence="1">
    <location>
        <begin position="216"/>
        <end position="377"/>
    </location>
</feature>
<dbReference type="Gene3D" id="3.40.50.2000">
    <property type="entry name" value="Glycogen Phosphorylase B"/>
    <property type="match status" value="2"/>
</dbReference>
<evidence type="ECO:0000259" key="3">
    <source>
        <dbReference type="Pfam" id="PF13439"/>
    </source>
</evidence>
<dbReference type="EMBL" id="CP119311">
    <property type="protein sequence ID" value="WEK37594.1"/>
    <property type="molecule type" value="Genomic_DNA"/>
</dbReference>
<dbReference type="SUPFAM" id="SSF53756">
    <property type="entry name" value="UDP-Glycosyltransferase/glycogen phosphorylase"/>
    <property type="match status" value="1"/>
</dbReference>
<dbReference type="Pfam" id="PF00535">
    <property type="entry name" value="Glycos_transf_2"/>
    <property type="match status" value="1"/>
</dbReference>
<gene>
    <name evidence="4" type="ORF">P0Y53_08775</name>
</gene>
<feature type="domain" description="Glycosyltransferase subfamily 4-like N-terminal" evidence="3">
    <location>
        <begin position="16"/>
        <end position="181"/>
    </location>
</feature>